<evidence type="ECO:0000313" key="3">
    <source>
        <dbReference type="EMBL" id="RBP44481.1"/>
    </source>
</evidence>
<dbReference type="NCBIfam" id="TIGR02600">
    <property type="entry name" value="Verru_Chthon_A"/>
    <property type="match status" value="1"/>
</dbReference>
<proteinExistence type="predicted"/>
<dbReference type="OrthoDB" id="173914at2"/>
<dbReference type="InterPro" id="IPR019840">
    <property type="entry name" value="Verru/Chthon_A"/>
</dbReference>
<feature type="transmembrane region" description="Helical" evidence="2">
    <location>
        <begin position="12"/>
        <end position="34"/>
    </location>
</feature>
<evidence type="ECO:0000256" key="1">
    <source>
        <dbReference type="SAM" id="MobiDB-lite"/>
    </source>
</evidence>
<comment type="caution">
    <text evidence="3">The sequence shown here is derived from an EMBL/GenBank/DDBJ whole genome shotgun (WGS) entry which is preliminary data.</text>
</comment>
<organism evidence="3 4">
    <name type="scientific">Roseimicrobium gellanilyticum</name>
    <dbReference type="NCBI Taxonomy" id="748857"/>
    <lineage>
        <taxon>Bacteria</taxon>
        <taxon>Pseudomonadati</taxon>
        <taxon>Verrucomicrobiota</taxon>
        <taxon>Verrucomicrobiia</taxon>
        <taxon>Verrucomicrobiales</taxon>
        <taxon>Verrucomicrobiaceae</taxon>
        <taxon>Roseimicrobium</taxon>
    </lineage>
</organism>
<feature type="region of interest" description="Disordered" evidence="1">
    <location>
        <begin position="366"/>
        <end position="387"/>
    </location>
</feature>
<keyword evidence="2" id="KW-0472">Membrane</keyword>
<accession>A0A366HPN2</accession>
<keyword evidence="2" id="KW-0812">Transmembrane</keyword>
<protein>
    <submittedName>
        <fullName evidence="3">Uncharacterized protein (TIGR02600 family)</fullName>
    </submittedName>
</protein>
<keyword evidence="4" id="KW-1185">Reference proteome</keyword>
<dbReference type="EMBL" id="QNRR01000004">
    <property type="protein sequence ID" value="RBP44481.1"/>
    <property type="molecule type" value="Genomic_DNA"/>
</dbReference>
<keyword evidence="2" id="KW-1133">Transmembrane helix</keyword>
<dbReference type="Proteomes" id="UP000253426">
    <property type="component" value="Unassembled WGS sequence"/>
</dbReference>
<sequence>MRTLPPKPRGSALVIVLAMLSLLVALTIAFLGLVRTERTGAGIFAESVEVRNLSNVPVSLVISQMRKATENNAPRDGSKNFKTWASQPGMIRQYGVEPDESGYRSRAVALYKLYSDDTLVVSKVGASASGGGLSSAEVESALKADTLDLSTWDKKPGLYTDLNEPVAVPGTTPTMKFPIVDPRAVVPGNGSHAVEGFEFVTGPTAKYPNAANVAKTLLPKDRDDLAARLPMPVRWMYVLKDGSLITPTSGDELKTVFTSGVDRPLPTAENPIVGRVAFWTDDDSAKININTASEGSHWDVPVATSQTEKEYASRMPAQGEFSRYPGHPATTSMSAVLQAFSDDFYVDPTRLPDPVVFERIHKLSPRTPWGGSKAGTQSPGTGKEGLAPKTDRLYASVDEMFFDPNRDPINTTLTGESLELGRFFLTAHSRAPEMNLFGKPRISLWPQSADPKDRNPKDKMLAFLSETTGNTTRQWYWMREKNWTANDPGSSQTSTADYPGTKRNDDMFESYYRFLVGDGAYLVPGFGNRTMATKYGATKRDQIGAEAFDLLRWGVNSYSSMSNDGWPTYTYLPDRVGGNLGQSSAVPLLYKKGSTVIGRGFGRWPTVTEAVIVFARVKDGDKEKMQAYILLETFVPSSGPPSMTPNIVYRITGMDKFKVAFGTSTAVAMGFGGQMDNVCPTTEGSFGMLACGNTPFTGLGNQLANGGSAKVPTPGNGGFVNVYPFVSSALEIPSGATEFQFTGGDFAIETLPGWKTPATEVVQTIRMTLPSVKLKVPRMNSTYQTVNSRFVKDSTRYEAKLIVDGDTVRSVEADVNAAPKGDLRLYSLMKDVPKAWFTVHPDYTNTSVERRQFLRTDFTASNGQFGPHSGALPAGQNWGEQSNRQSNHNTAGTLVRNFIYARGCPPAVPRGLDGAFLNVGTGSISDNRPGDWDNGVGIVADGPYVRKPDEGNSGTDGNTYLSRHYFDKETGATYSPNRQIASAVNFGSLPTGIDINNATTVKPWQTLLFCPNPASRSTKSLDDPTAKDHPGFGTPRDHLLLDLFWMPITEPYAISEPLSTAGKINLNTQILPFTNIERSTGMRAVLKSTRITAITPDSAGGFGTGVDTSSAGGGRPYVKSGADVYKQSDASSTHKLELRYAVNGDVTMSGVRERFNKWDIYRSASEICEIFLVPQRLQGKNYGGAKPPPTEYKDMMEWWNGNLTDLERLDAFELTGDNSREMPYNHIYPRVTTQSNTYTVHYRVQTLKKARSTVPEVWEEGKDSVMSEFRGSTTLERYLDPNDREMGPTNIGSNTFTTSWDTFYRIRIVQRNQFVP</sequence>
<evidence type="ECO:0000313" key="4">
    <source>
        <dbReference type="Proteomes" id="UP000253426"/>
    </source>
</evidence>
<gene>
    <name evidence="3" type="ORF">DES53_104302</name>
</gene>
<name>A0A366HPN2_9BACT</name>
<dbReference type="RefSeq" id="WP_113958881.1">
    <property type="nucleotide sequence ID" value="NZ_QNRR01000004.1"/>
</dbReference>
<evidence type="ECO:0000256" key="2">
    <source>
        <dbReference type="SAM" id="Phobius"/>
    </source>
</evidence>
<reference evidence="3 4" key="1">
    <citation type="submission" date="2018-06" db="EMBL/GenBank/DDBJ databases">
        <title>Genomic Encyclopedia of Type Strains, Phase IV (KMG-IV): sequencing the most valuable type-strain genomes for metagenomic binning, comparative biology and taxonomic classification.</title>
        <authorList>
            <person name="Goeker M."/>
        </authorList>
    </citation>
    <scope>NUCLEOTIDE SEQUENCE [LARGE SCALE GENOMIC DNA]</scope>
    <source>
        <strain evidence="3 4">DSM 25532</strain>
    </source>
</reference>